<gene>
    <name evidence="13" type="ORF">OGAPHI_006429</name>
</gene>
<feature type="compositionally biased region" description="Polar residues" evidence="9">
    <location>
        <begin position="536"/>
        <end position="546"/>
    </location>
</feature>
<keyword evidence="8 10" id="KW-0472">Membrane</keyword>
<keyword evidence="5" id="KW-0630">Potassium</keyword>
<dbReference type="EMBL" id="JAEUBE010000439">
    <property type="protein sequence ID" value="KAH3661581.1"/>
    <property type="molecule type" value="Genomic_DNA"/>
</dbReference>
<dbReference type="GeneID" id="70238393"/>
<feature type="transmembrane region" description="Helical" evidence="10">
    <location>
        <begin position="434"/>
        <end position="456"/>
    </location>
</feature>
<evidence type="ECO:0000256" key="2">
    <source>
        <dbReference type="ARBA" id="ARBA00022448"/>
    </source>
</evidence>
<evidence type="ECO:0000256" key="4">
    <source>
        <dbReference type="ARBA" id="ARBA00022692"/>
    </source>
</evidence>
<proteinExistence type="predicted"/>
<evidence type="ECO:0000256" key="6">
    <source>
        <dbReference type="ARBA" id="ARBA00022989"/>
    </source>
</evidence>
<keyword evidence="3" id="KW-0633">Potassium transport</keyword>
<feature type="transmembrane region" description="Helical" evidence="10">
    <location>
        <begin position="286"/>
        <end position="304"/>
    </location>
</feature>
<dbReference type="AlphaFoldDB" id="A0A9P8T1E3"/>
<feature type="region of interest" description="Disordered" evidence="9">
    <location>
        <begin position="526"/>
        <end position="547"/>
    </location>
</feature>
<keyword evidence="6 10" id="KW-1133">Transmembrane helix</keyword>
<evidence type="ECO:0000256" key="7">
    <source>
        <dbReference type="ARBA" id="ARBA00023065"/>
    </source>
</evidence>
<feature type="domain" description="K+ potassium transporter integral membrane" evidence="11">
    <location>
        <begin position="3"/>
        <end position="501"/>
    </location>
</feature>
<evidence type="ECO:0000259" key="12">
    <source>
        <dbReference type="Pfam" id="PF22776"/>
    </source>
</evidence>
<keyword evidence="7" id="KW-0406">Ion transport</keyword>
<dbReference type="InterPro" id="IPR053952">
    <property type="entry name" value="K_trans_C"/>
</dbReference>
<keyword evidence="14" id="KW-1185">Reference proteome</keyword>
<dbReference type="PANTHER" id="PTHR30540">
    <property type="entry name" value="OSMOTIC STRESS POTASSIUM TRANSPORTER"/>
    <property type="match status" value="1"/>
</dbReference>
<evidence type="ECO:0000256" key="8">
    <source>
        <dbReference type="ARBA" id="ARBA00023136"/>
    </source>
</evidence>
<dbReference type="GO" id="GO:0016020">
    <property type="term" value="C:membrane"/>
    <property type="evidence" value="ECO:0007669"/>
    <property type="project" value="UniProtKB-SubCell"/>
</dbReference>
<evidence type="ECO:0000313" key="13">
    <source>
        <dbReference type="EMBL" id="KAH3661581.1"/>
    </source>
</evidence>
<evidence type="ECO:0000259" key="11">
    <source>
        <dbReference type="Pfam" id="PF02705"/>
    </source>
</evidence>
<evidence type="ECO:0000256" key="10">
    <source>
        <dbReference type="SAM" id="Phobius"/>
    </source>
</evidence>
<dbReference type="Proteomes" id="UP000769157">
    <property type="component" value="Unassembled WGS sequence"/>
</dbReference>
<evidence type="ECO:0000313" key="14">
    <source>
        <dbReference type="Proteomes" id="UP000769157"/>
    </source>
</evidence>
<organism evidence="13 14">
    <name type="scientific">Ogataea philodendri</name>
    <dbReference type="NCBI Taxonomy" id="1378263"/>
    <lineage>
        <taxon>Eukaryota</taxon>
        <taxon>Fungi</taxon>
        <taxon>Dikarya</taxon>
        <taxon>Ascomycota</taxon>
        <taxon>Saccharomycotina</taxon>
        <taxon>Pichiomycetes</taxon>
        <taxon>Pichiales</taxon>
        <taxon>Pichiaceae</taxon>
        <taxon>Ogataea</taxon>
    </lineage>
</organism>
<name>A0A9P8T1E3_9ASCO</name>
<feature type="transmembrane region" description="Helical" evidence="10">
    <location>
        <begin position="205"/>
        <end position="226"/>
    </location>
</feature>
<reference evidence="13" key="2">
    <citation type="submission" date="2021-01" db="EMBL/GenBank/DDBJ databases">
        <authorList>
            <person name="Schikora-Tamarit M.A."/>
        </authorList>
    </citation>
    <scope>NUCLEOTIDE SEQUENCE</scope>
    <source>
        <strain evidence="13">CBS6075</strain>
    </source>
</reference>
<dbReference type="InterPro" id="IPR053951">
    <property type="entry name" value="K_trans_N"/>
</dbReference>
<dbReference type="PANTHER" id="PTHR30540:SF83">
    <property type="entry name" value="K+ POTASSIUM TRANSPORTER"/>
    <property type="match status" value="1"/>
</dbReference>
<dbReference type="OrthoDB" id="504708at2759"/>
<comment type="subcellular location">
    <subcellularLocation>
        <location evidence="1">Membrane</location>
        <topology evidence="1">Multi-pass membrane protein</topology>
    </subcellularLocation>
</comment>
<dbReference type="NCBIfam" id="TIGR00794">
    <property type="entry name" value="kup"/>
    <property type="match status" value="1"/>
</dbReference>
<feature type="transmembrane region" description="Helical" evidence="10">
    <location>
        <begin position="377"/>
        <end position="397"/>
    </location>
</feature>
<evidence type="ECO:0000256" key="1">
    <source>
        <dbReference type="ARBA" id="ARBA00004141"/>
    </source>
</evidence>
<dbReference type="InterPro" id="IPR003855">
    <property type="entry name" value="K+_transporter"/>
</dbReference>
<accession>A0A9P8T1E3</accession>
<feature type="transmembrane region" description="Helical" evidence="10">
    <location>
        <begin position="36"/>
        <end position="57"/>
    </location>
</feature>
<sequence>MSYCSVGAIYGDIGTSPLYTLSTIFSDNPSPTKSEVYGAASCIFWLFTIIVIFKYALIVLSVGPNNNEGGQIAIYSKIARTLKFGPEGVKIPGSKEYARELADSDDLLSLTRTNTNVSSFSKLDNKAPNETVKNILSKFTLGVCFLGCSLVFSDGLLTPTTSVLSAVAGIAVPVPSFSDKVMPVSCAILIVLFISQRFGSGKLSILFSPIVSVWLVCLFVNGVISVHKYHPAIMRALNPYYAVHFLNKHGVDSFSSLMLCLTGCEAMFADVAHFGPLSIQLTLTTFVYPCLIMCYFGQAAYLIKDPQAVSNVFYLSIPGQTGGGYYWFMFVMATLATVIASQALILGVFCILKQLITLDCFPRMKTVCTSDKHPGQIFIPVANWVLMICVVLTTVGFKNSNNVTAAYGLGISIDFILTTTLIAICMIYVYKVNIFVSAAFFLGFGTLDALLIISGMRKVPHGAWFPLMMAVVSFTFISFWRWGRSLKVNYDLTFKKSVDELFVSTTSVKAVKEAVVFNLNSSTDKKPDADLAPDNESITSVPSMGSSEEVPDPGFLEMKHEGNIIKVPRVNHVGIMYCTSSTALTNRNCLPQLFEHITYSFNSVPKIFILIEPRVSTLPIVEEENALGIQKIEGIPGFYRCVIRSGFMRQNLLTKSTLRQLLLSIPAIDELRSIYNVSDVLDEKNQFTIPIVHLFEREYLTSKTFEAEEEEESRFKRIIKSPWRIVRKSLINYIFSPINGISNNSTMDFLLPRKKVEPNQELLYVGNMITI</sequence>
<dbReference type="Pfam" id="PF22776">
    <property type="entry name" value="K_trans_C"/>
    <property type="match status" value="1"/>
</dbReference>
<feature type="transmembrane region" description="Helical" evidence="10">
    <location>
        <begin position="135"/>
        <end position="152"/>
    </location>
</feature>
<evidence type="ECO:0000256" key="3">
    <source>
        <dbReference type="ARBA" id="ARBA00022538"/>
    </source>
</evidence>
<dbReference type="Pfam" id="PF02705">
    <property type="entry name" value="K_trans"/>
    <property type="match status" value="1"/>
</dbReference>
<dbReference type="RefSeq" id="XP_046058694.1">
    <property type="nucleotide sequence ID" value="XM_046207716.1"/>
</dbReference>
<feature type="transmembrane region" description="Helical" evidence="10">
    <location>
        <begin position="409"/>
        <end position="429"/>
    </location>
</feature>
<evidence type="ECO:0000256" key="9">
    <source>
        <dbReference type="SAM" id="MobiDB-lite"/>
    </source>
</evidence>
<protein>
    <recommendedName>
        <fullName evidence="15">High affinity potassium transporter</fullName>
    </recommendedName>
</protein>
<evidence type="ECO:0000256" key="5">
    <source>
        <dbReference type="ARBA" id="ARBA00022958"/>
    </source>
</evidence>
<feature type="transmembrane region" description="Helical" evidence="10">
    <location>
        <begin position="324"/>
        <end position="356"/>
    </location>
</feature>
<evidence type="ECO:0008006" key="15">
    <source>
        <dbReference type="Google" id="ProtNLM"/>
    </source>
</evidence>
<comment type="caution">
    <text evidence="13">The sequence shown here is derived from an EMBL/GenBank/DDBJ whole genome shotgun (WGS) entry which is preliminary data.</text>
</comment>
<dbReference type="GO" id="GO:0015079">
    <property type="term" value="F:potassium ion transmembrane transporter activity"/>
    <property type="evidence" value="ECO:0007669"/>
    <property type="project" value="InterPro"/>
</dbReference>
<feature type="domain" description="K+ potassium transporter C-terminal" evidence="12">
    <location>
        <begin position="587"/>
        <end position="659"/>
    </location>
</feature>
<keyword evidence="4 10" id="KW-0812">Transmembrane</keyword>
<feature type="transmembrane region" description="Helical" evidence="10">
    <location>
        <begin position="462"/>
        <end position="480"/>
    </location>
</feature>
<keyword evidence="2" id="KW-0813">Transport</keyword>
<reference evidence="13" key="1">
    <citation type="journal article" date="2021" name="Open Biol.">
        <title>Shared evolutionary footprints suggest mitochondrial oxidative damage underlies multiple complex I losses in fungi.</title>
        <authorList>
            <person name="Schikora-Tamarit M.A."/>
            <person name="Marcet-Houben M."/>
            <person name="Nosek J."/>
            <person name="Gabaldon T."/>
        </authorList>
    </citation>
    <scope>NUCLEOTIDE SEQUENCE</scope>
    <source>
        <strain evidence="13">CBS6075</strain>
    </source>
</reference>